<feature type="signal peptide" evidence="1">
    <location>
        <begin position="1"/>
        <end position="36"/>
    </location>
</feature>
<keyword evidence="1" id="KW-0732">Signal</keyword>
<gene>
    <name evidence="2" type="ordered locus">Psed_0045</name>
</gene>
<reference evidence="2 3" key="1">
    <citation type="journal article" date="2011" name="J. Bacteriol.">
        <title>Genome sequence of the 1,4-dioxane-degrading Pseudonocardia dioxanivorans strain CB1190.</title>
        <authorList>
            <person name="Sales C.M."/>
            <person name="Mahendra S."/>
            <person name="Grostern A."/>
            <person name="Parales R.E."/>
            <person name="Goodwin L.A."/>
            <person name="Woyke T."/>
            <person name="Nolan M."/>
            <person name="Lapidus A."/>
            <person name="Chertkov O."/>
            <person name="Ovchinnikova G."/>
            <person name="Sczyrba A."/>
            <person name="Alvarez-Cohen L."/>
        </authorList>
    </citation>
    <scope>NUCLEOTIDE SEQUENCE [LARGE SCALE GENOMIC DNA]</scope>
    <source>
        <strain evidence="3">ATCC 55486 / DSM 44775 / JCM 13855 / CB1190</strain>
    </source>
</reference>
<evidence type="ECO:0000256" key="1">
    <source>
        <dbReference type="SAM" id="SignalP"/>
    </source>
</evidence>
<evidence type="ECO:0008006" key="4">
    <source>
        <dbReference type="Google" id="ProtNLM"/>
    </source>
</evidence>
<protein>
    <recommendedName>
        <fullName evidence="4">DUF4352 domain-containing protein</fullName>
    </recommendedName>
</protein>
<dbReference type="EMBL" id="CP002593">
    <property type="protein sequence ID" value="AEA22327.1"/>
    <property type="molecule type" value="Genomic_DNA"/>
</dbReference>
<name>F4CLX9_PSEUX</name>
<accession>F4CLX9</accession>
<sequence length="179" mass="18298">MVGKRSGGRRCPGPPRRRALAAPLTAGLVAMVSVTACGPGPASPTVVGTPSPTPPNTSVLFGQRFTWPDGPTLIVLAPEPDATGHRQVELRLRITAGASGVDPATDLHLDLTARGQRLAPQQPPSSGTWRAVGLPATALPAGTSVGATLEFAAPPDQGGWQCTATLRGSPLVVTYSEDI</sequence>
<organism evidence="2 3">
    <name type="scientific">Pseudonocardia dioxanivorans (strain ATCC 55486 / DSM 44775 / JCM 13855 / CB1190)</name>
    <dbReference type="NCBI Taxonomy" id="675635"/>
    <lineage>
        <taxon>Bacteria</taxon>
        <taxon>Bacillati</taxon>
        <taxon>Actinomycetota</taxon>
        <taxon>Actinomycetes</taxon>
        <taxon>Pseudonocardiales</taxon>
        <taxon>Pseudonocardiaceae</taxon>
        <taxon>Pseudonocardia</taxon>
    </lineage>
</organism>
<dbReference type="HOGENOM" id="CLU_1502269_0_0_11"/>
<evidence type="ECO:0000313" key="3">
    <source>
        <dbReference type="Proteomes" id="UP000007809"/>
    </source>
</evidence>
<dbReference type="KEGG" id="pdx:Psed_0045"/>
<evidence type="ECO:0000313" key="2">
    <source>
        <dbReference type="EMBL" id="AEA22327.1"/>
    </source>
</evidence>
<keyword evidence="3" id="KW-1185">Reference proteome</keyword>
<dbReference type="AlphaFoldDB" id="F4CLX9"/>
<proteinExistence type="predicted"/>
<dbReference type="Proteomes" id="UP000007809">
    <property type="component" value="Chromosome"/>
</dbReference>
<feature type="chain" id="PRO_5038673914" description="DUF4352 domain-containing protein" evidence="1">
    <location>
        <begin position="37"/>
        <end position="179"/>
    </location>
</feature>